<feature type="chain" id="PRO_5025494304" evidence="2">
    <location>
        <begin position="21"/>
        <end position="209"/>
    </location>
</feature>
<dbReference type="Proteomes" id="UP000799753">
    <property type="component" value="Unassembled WGS sequence"/>
</dbReference>
<keyword evidence="4" id="KW-1185">Reference proteome</keyword>
<organism evidence="3 4">
    <name type="scientific">Massarina eburnea CBS 473.64</name>
    <dbReference type="NCBI Taxonomy" id="1395130"/>
    <lineage>
        <taxon>Eukaryota</taxon>
        <taxon>Fungi</taxon>
        <taxon>Dikarya</taxon>
        <taxon>Ascomycota</taxon>
        <taxon>Pezizomycotina</taxon>
        <taxon>Dothideomycetes</taxon>
        <taxon>Pleosporomycetidae</taxon>
        <taxon>Pleosporales</taxon>
        <taxon>Massarineae</taxon>
        <taxon>Massarinaceae</taxon>
        <taxon>Massarina</taxon>
    </lineage>
</organism>
<dbReference type="EMBL" id="MU006835">
    <property type="protein sequence ID" value="KAF2634360.1"/>
    <property type="molecule type" value="Genomic_DNA"/>
</dbReference>
<sequence length="209" mass="23646">MALLKMILTLCFHLFTFVAASPMPVEDGTSLRPSSTPLLEGDPQCHFMVDLMRSCNSDGYSIRVYDITDPWGKPVGDPPENMGRWLHNFENGRVTIGNVAGIPMTARYFEKEDQILFVHPMEVWYDFDSQCYDRLGWDGDDWNGNRNHCPYKWTFFYRRFSCAMKCVYKNLPQSAANDTASVVSAPNGGSASVAVRDPNTHLSTRDVPT</sequence>
<evidence type="ECO:0000313" key="4">
    <source>
        <dbReference type="Proteomes" id="UP000799753"/>
    </source>
</evidence>
<protein>
    <submittedName>
        <fullName evidence="3">Uncharacterized protein</fullName>
    </submittedName>
</protein>
<dbReference type="OrthoDB" id="10399982at2759"/>
<keyword evidence="2" id="KW-0732">Signal</keyword>
<evidence type="ECO:0000256" key="1">
    <source>
        <dbReference type="SAM" id="MobiDB-lite"/>
    </source>
</evidence>
<gene>
    <name evidence="3" type="ORF">P280DRAFT_485526</name>
</gene>
<dbReference type="AlphaFoldDB" id="A0A6A6RGM4"/>
<feature type="signal peptide" evidence="2">
    <location>
        <begin position="1"/>
        <end position="20"/>
    </location>
</feature>
<evidence type="ECO:0000256" key="2">
    <source>
        <dbReference type="SAM" id="SignalP"/>
    </source>
</evidence>
<accession>A0A6A6RGM4</accession>
<feature type="region of interest" description="Disordered" evidence="1">
    <location>
        <begin position="187"/>
        <end position="209"/>
    </location>
</feature>
<evidence type="ECO:0000313" key="3">
    <source>
        <dbReference type="EMBL" id="KAF2634360.1"/>
    </source>
</evidence>
<name>A0A6A6RGM4_9PLEO</name>
<proteinExistence type="predicted"/>
<reference evidence="3" key="1">
    <citation type="journal article" date="2020" name="Stud. Mycol.">
        <title>101 Dothideomycetes genomes: a test case for predicting lifestyles and emergence of pathogens.</title>
        <authorList>
            <person name="Haridas S."/>
            <person name="Albert R."/>
            <person name="Binder M."/>
            <person name="Bloem J."/>
            <person name="Labutti K."/>
            <person name="Salamov A."/>
            <person name="Andreopoulos B."/>
            <person name="Baker S."/>
            <person name="Barry K."/>
            <person name="Bills G."/>
            <person name="Bluhm B."/>
            <person name="Cannon C."/>
            <person name="Castanera R."/>
            <person name="Culley D."/>
            <person name="Daum C."/>
            <person name="Ezra D."/>
            <person name="Gonzalez J."/>
            <person name="Henrissat B."/>
            <person name="Kuo A."/>
            <person name="Liang C."/>
            <person name="Lipzen A."/>
            <person name="Lutzoni F."/>
            <person name="Magnuson J."/>
            <person name="Mondo S."/>
            <person name="Nolan M."/>
            <person name="Ohm R."/>
            <person name="Pangilinan J."/>
            <person name="Park H.-J."/>
            <person name="Ramirez L."/>
            <person name="Alfaro M."/>
            <person name="Sun H."/>
            <person name="Tritt A."/>
            <person name="Yoshinaga Y."/>
            <person name="Zwiers L.-H."/>
            <person name="Turgeon B."/>
            <person name="Goodwin S."/>
            <person name="Spatafora J."/>
            <person name="Crous P."/>
            <person name="Grigoriev I."/>
        </authorList>
    </citation>
    <scope>NUCLEOTIDE SEQUENCE</scope>
    <source>
        <strain evidence="3">CBS 473.64</strain>
    </source>
</reference>